<accession>A0A2T0TGX0</accession>
<reference evidence="6 7" key="1">
    <citation type="submission" date="2018-03" db="EMBL/GenBank/DDBJ databases">
        <title>Genomic Encyclopedia of Archaeal and Bacterial Type Strains, Phase II (KMG-II): from individual species to whole genera.</title>
        <authorList>
            <person name="Goeker M."/>
        </authorList>
    </citation>
    <scope>NUCLEOTIDE SEQUENCE [LARGE SCALE GENOMIC DNA]</scope>
    <source>
        <strain evidence="6 7">DSM 44720</strain>
    </source>
</reference>
<evidence type="ECO:0000313" key="7">
    <source>
        <dbReference type="Proteomes" id="UP000239494"/>
    </source>
</evidence>
<feature type="domain" description="Solute-binding protein family 3/N-terminal" evidence="5">
    <location>
        <begin position="91"/>
        <end position="342"/>
    </location>
</feature>
<dbReference type="SMART" id="SM00062">
    <property type="entry name" value="PBPb"/>
    <property type="match status" value="1"/>
</dbReference>
<gene>
    <name evidence="6" type="ORF">CLV43_102430</name>
</gene>
<evidence type="ECO:0000256" key="3">
    <source>
        <dbReference type="ARBA" id="ARBA00022729"/>
    </source>
</evidence>
<evidence type="ECO:0000313" key="6">
    <source>
        <dbReference type="EMBL" id="PRY44865.1"/>
    </source>
</evidence>
<dbReference type="GO" id="GO:0006865">
    <property type="term" value="P:amino acid transport"/>
    <property type="evidence" value="ECO:0007669"/>
    <property type="project" value="TreeGrafter"/>
</dbReference>
<dbReference type="InterPro" id="IPR001638">
    <property type="entry name" value="Solute-binding_3/MltF_N"/>
</dbReference>
<dbReference type="EMBL" id="PVTF01000002">
    <property type="protein sequence ID" value="PRY44865.1"/>
    <property type="molecule type" value="Genomic_DNA"/>
</dbReference>
<evidence type="ECO:0000256" key="2">
    <source>
        <dbReference type="ARBA" id="ARBA00022448"/>
    </source>
</evidence>
<keyword evidence="7" id="KW-1185">Reference proteome</keyword>
<dbReference type="SUPFAM" id="SSF53850">
    <property type="entry name" value="Periplasmic binding protein-like II"/>
    <property type="match status" value="1"/>
</dbReference>
<name>A0A2T0TGX0_9PSEU</name>
<protein>
    <submittedName>
        <fullName evidence="6">Polar amino acid transport system substrate-binding protein</fullName>
    </submittedName>
</protein>
<dbReference type="Pfam" id="PF00497">
    <property type="entry name" value="SBP_bac_3"/>
    <property type="match status" value="1"/>
</dbReference>
<evidence type="ECO:0000259" key="5">
    <source>
        <dbReference type="SMART" id="SM00062"/>
    </source>
</evidence>
<dbReference type="Gene3D" id="3.40.190.10">
    <property type="entry name" value="Periplasmic binding protein-like II"/>
    <property type="match status" value="2"/>
</dbReference>
<dbReference type="GO" id="GO:0030288">
    <property type="term" value="C:outer membrane-bounded periplasmic space"/>
    <property type="evidence" value="ECO:0007669"/>
    <property type="project" value="TreeGrafter"/>
</dbReference>
<dbReference type="Proteomes" id="UP000239494">
    <property type="component" value="Unassembled WGS sequence"/>
</dbReference>
<keyword evidence="3 4" id="KW-0732">Signal</keyword>
<dbReference type="InterPro" id="IPR051455">
    <property type="entry name" value="Bact_solute-bind_prot3"/>
</dbReference>
<dbReference type="PANTHER" id="PTHR30085">
    <property type="entry name" value="AMINO ACID ABC TRANSPORTER PERMEASE"/>
    <property type="match status" value="1"/>
</dbReference>
<dbReference type="PROSITE" id="PS51257">
    <property type="entry name" value="PROKAR_LIPOPROTEIN"/>
    <property type="match status" value="1"/>
</dbReference>
<dbReference type="PANTHER" id="PTHR30085:SF6">
    <property type="entry name" value="ABC TRANSPORTER GLUTAMINE-BINDING PROTEIN GLNH"/>
    <property type="match status" value="1"/>
</dbReference>
<dbReference type="AlphaFoldDB" id="A0A2T0TGX0"/>
<dbReference type="RefSeq" id="WP_106186445.1">
    <property type="nucleotide sequence ID" value="NZ_PVTF01000002.1"/>
</dbReference>
<evidence type="ECO:0000256" key="4">
    <source>
        <dbReference type="SAM" id="SignalP"/>
    </source>
</evidence>
<organism evidence="6 7">
    <name type="scientific">Umezawaea tangerina</name>
    <dbReference type="NCBI Taxonomy" id="84725"/>
    <lineage>
        <taxon>Bacteria</taxon>
        <taxon>Bacillati</taxon>
        <taxon>Actinomycetota</taxon>
        <taxon>Actinomycetes</taxon>
        <taxon>Pseudonocardiales</taxon>
        <taxon>Pseudonocardiaceae</taxon>
        <taxon>Umezawaea</taxon>
    </lineage>
</organism>
<keyword evidence="2" id="KW-0813">Transport</keyword>
<comment type="similarity">
    <text evidence="1">Belongs to the bacterial solute-binding protein 3 family.</text>
</comment>
<comment type="caution">
    <text evidence="6">The sequence shown here is derived from an EMBL/GenBank/DDBJ whole genome shotgun (WGS) entry which is preliminary data.</text>
</comment>
<feature type="chain" id="PRO_5015649776" evidence="4">
    <location>
        <begin position="23"/>
        <end position="355"/>
    </location>
</feature>
<evidence type="ECO:0000256" key="1">
    <source>
        <dbReference type="ARBA" id="ARBA00010333"/>
    </source>
</evidence>
<proteinExistence type="inferred from homology"/>
<dbReference type="GO" id="GO:0005576">
    <property type="term" value="C:extracellular region"/>
    <property type="evidence" value="ECO:0007669"/>
    <property type="project" value="TreeGrafter"/>
</dbReference>
<dbReference type="OrthoDB" id="3665626at2"/>
<feature type="signal peptide" evidence="4">
    <location>
        <begin position="1"/>
        <end position="22"/>
    </location>
</feature>
<sequence>MRAATRASTAVVAVLACLAACAAPTPPLREDRPAPVILPQGYASEAVHPPEPAKCVSNADAGLSLNPAALLHAPDGTPTGPKLAEIRERGRLTVGVSQTTPLSSRRDLATGEMEGFEVDIAKGIARGLFGVDDASRLSLVTVPTDRRLFTLDTTENRAARADDENLRDIPSVDMVIADVSVTCGRVDTYGLKYSAPYLATNTGLMVRDKGERIDEPKDLVGRKVCSGAGTTNIDEILDIRDDQRAHGLPEVIPVSTSDTSDCLMLLQQGLVDAIYTDVLILEGFHTQDPGTVVLGYRNKESRVGVAMAKQDDDLIRFVNEVLEGMRANGSMERSRDRWYPDPATRPKLLAATYVD</sequence>